<feature type="region of interest" description="Disordered" evidence="1">
    <location>
        <begin position="243"/>
        <end position="263"/>
    </location>
</feature>
<feature type="transmembrane region" description="Helical" evidence="2">
    <location>
        <begin position="170"/>
        <end position="194"/>
    </location>
</feature>
<keyword evidence="4" id="KW-1185">Reference proteome</keyword>
<feature type="region of interest" description="Disordered" evidence="1">
    <location>
        <begin position="47"/>
        <end position="70"/>
    </location>
</feature>
<feature type="transmembrane region" description="Helical" evidence="2">
    <location>
        <begin position="206"/>
        <end position="231"/>
    </location>
</feature>
<evidence type="ECO:0000256" key="1">
    <source>
        <dbReference type="SAM" id="MobiDB-lite"/>
    </source>
</evidence>
<evidence type="ECO:0000313" key="4">
    <source>
        <dbReference type="Proteomes" id="UP001295740"/>
    </source>
</evidence>
<name>A0AAI8YKX3_9PEZI</name>
<feature type="transmembrane region" description="Helical" evidence="2">
    <location>
        <begin position="138"/>
        <end position="158"/>
    </location>
</feature>
<feature type="transmembrane region" description="Helical" evidence="2">
    <location>
        <begin position="12"/>
        <end position="31"/>
    </location>
</feature>
<keyword evidence="2" id="KW-0812">Transmembrane</keyword>
<accession>A0AAI8YKX3</accession>
<dbReference type="EMBL" id="CAUWAG010000018">
    <property type="protein sequence ID" value="CAJ2511057.1"/>
    <property type="molecule type" value="Genomic_DNA"/>
</dbReference>
<protein>
    <submittedName>
        <fullName evidence="3">Uu.00g066820.m01.CDS01</fullName>
    </submittedName>
</protein>
<feature type="transmembrane region" description="Helical" evidence="2">
    <location>
        <begin position="90"/>
        <end position="118"/>
    </location>
</feature>
<organism evidence="3 4">
    <name type="scientific">Anthostomella pinea</name>
    <dbReference type="NCBI Taxonomy" id="933095"/>
    <lineage>
        <taxon>Eukaryota</taxon>
        <taxon>Fungi</taxon>
        <taxon>Dikarya</taxon>
        <taxon>Ascomycota</taxon>
        <taxon>Pezizomycotina</taxon>
        <taxon>Sordariomycetes</taxon>
        <taxon>Xylariomycetidae</taxon>
        <taxon>Xylariales</taxon>
        <taxon>Xylariaceae</taxon>
        <taxon>Anthostomella</taxon>
    </lineage>
</organism>
<proteinExistence type="predicted"/>
<keyword evidence="2" id="KW-1133">Transmembrane helix</keyword>
<sequence length="263" mass="28675">MHLTTAKTSFQAVFALDVVTAGIALLFLGIATRPTLQRLKEHRFSIRDTSNDGRAPTNGGHNSSSSSINYNGDMGLHGRRPYTSSSTSNGYAVAALSFATALSTILFTTAINGAVWIHWSHVLNNGVRIGSPGTKSKLWNALILLAILGTGLAAWGRAMKISERPQLARFALIVVPLLWLRNFFMIYDIVLLYVDTTGWSTASRLATVFLLIVFGQITNLTILGMVLWGAWRIGRTVPLFGGSESGSRDKDKDSERGLNHGYY</sequence>
<dbReference type="AlphaFoldDB" id="A0AAI8YKX3"/>
<feature type="compositionally biased region" description="Basic and acidic residues" evidence="1">
    <location>
        <begin position="246"/>
        <end position="263"/>
    </location>
</feature>
<evidence type="ECO:0000313" key="3">
    <source>
        <dbReference type="EMBL" id="CAJ2511057.1"/>
    </source>
</evidence>
<evidence type="ECO:0000256" key="2">
    <source>
        <dbReference type="SAM" id="Phobius"/>
    </source>
</evidence>
<comment type="caution">
    <text evidence="3">The sequence shown here is derived from an EMBL/GenBank/DDBJ whole genome shotgun (WGS) entry which is preliminary data.</text>
</comment>
<keyword evidence="2" id="KW-0472">Membrane</keyword>
<reference evidence="3" key="1">
    <citation type="submission" date="2023-10" db="EMBL/GenBank/DDBJ databases">
        <authorList>
            <person name="Hackl T."/>
        </authorList>
    </citation>
    <scope>NUCLEOTIDE SEQUENCE</scope>
</reference>
<dbReference type="Proteomes" id="UP001295740">
    <property type="component" value="Unassembled WGS sequence"/>
</dbReference>
<gene>
    <name evidence="3" type="ORF">KHLLAP_LOCUS11525</name>
</gene>